<name>A0A5C3L7E5_COPMA</name>
<organism evidence="2 3">
    <name type="scientific">Coprinopsis marcescibilis</name>
    <name type="common">Agaric fungus</name>
    <name type="synonym">Psathyrella marcescibilis</name>
    <dbReference type="NCBI Taxonomy" id="230819"/>
    <lineage>
        <taxon>Eukaryota</taxon>
        <taxon>Fungi</taxon>
        <taxon>Dikarya</taxon>
        <taxon>Basidiomycota</taxon>
        <taxon>Agaricomycotina</taxon>
        <taxon>Agaricomycetes</taxon>
        <taxon>Agaricomycetidae</taxon>
        <taxon>Agaricales</taxon>
        <taxon>Agaricineae</taxon>
        <taxon>Psathyrellaceae</taxon>
        <taxon>Coprinopsis</taxon>
    </lineage>
</organism>
<evidence type="ECO:0008006" key="4">
    <source>
        <dbReference type="Google" id="ProtNLM"/>
    </source>
</evidence>
<feature type="compositionally biased region" description="Basic and acidic residues" evidence="1">
    <location>
        <begin position="252"/>
        <end position="263"/>
    </location>
</feature>
<evidence type="ECO:0000313" key="2">
    <source>
        <dbReference type="EMBL" id="TFK24158.1"/>
    </source>
</evidence>
<evidence type="ECO:0000256" key="1">
    <source>
        <dbReference type="SAM" id="MobiDB-lite"/>
    </source>
</evidence>
<dbReference type="STRING" id="230819.A0A5C3L7E5"/>
<dbReference type="Proteomes" id="UP000307440">
    <property type="component" value="Unassembled WGS sequence"/>
</dbReference>
<proteinExistence type="predicted"/>
<feature type="region of interest" description="Disordered" evidence="1">
    <location>
        <begin position="230"/>
        <end position="364"/>
    </location>
</feature>
<evidence type="ECO:0000313" key="3">
    <source>
        <dbReference type="Proteomes" id="UP000307440"/>
    </source>
</evidence>
<dbReference type="AlphaFoldDB" id="A0A5C3L7E5"/>
<gene>
    <name evidence="2" type="ORF">FA15DRAFT_669811</name>
</gene>
<dbReference type="OrthoDB" id="3133596at2759"/>
<sequence length="364" mass="40264">METFSDLGSAPESVIRRVLAVDPNNGRCLVENCSPNRGIEYHPVLPQKYWRNSSLLEALEWYWNMRKDGLNFETRRNMFAAGGAVHRMYAAGRWVLVPDEPIVQVYHGALLAAGLFATRETFPFIPDSDSFTYRLIPLQDMDDIAFIHQADTTLPPTPDAFTIHLHPFSTLPAFASHIHPKFVIVSAGLQLSRMKSDNRNALTATYPILTRILEVYLAWTCVPVDGKADPSYYPPYDPDTNTSDTDEGNGGDNHDGTATEKGRYSYPRKSKKARQGPPAPNRSRAANPVEAQHDAVDDESPASPSPASKRTNKKSSNLSRASVGEHTRLTIGESGWTKATLVDWSRDCRLPDLGGVGDGVVRQA</sequence>
<reference evidence="2 3" key="1">
    <citation type="journal article" date="2019" name="Nat. Ecol. Evol.">
        <title>Megaphylogeny resolves global patterns of mushroom evolution.</title>
        <authorList>
            <person name="Varga T."/>
            <person name="Krizsan K."/>
            <person name="Foldi C."/>
            <person name="Dima B."/>
            <person name="Sanchez-Garcia M."/>
            <person name="Sanchez-Ramirez S."/>
            <person name="Szollosi G.J."/>
            <person name="Szarkandi J.G."/>
            <person name="Papp V."/>
            <person name="Albert L."/>
            <person name="Andreopoulos W."/>
            <person name="Angelini C."/>
            <person name="Antonin V."/>
            <person name="Barry K.W."/>
            <person name="Bougher N.L."/>
            <person name="Buchanan P."/>
            <person name="Buyck B."/>
            <person name="Bense V."/>
            <person name="Catcheside P."/>
            <person name="Chovatia M."/>
            <person name="Cooper J."/>
            <person name="Damon W."/>
            <person name="Desjardin D."/>
            <person name="Finy P."/>
            <person name="Geml J."/>
            <person name="Haridas S."/>
            <person name="Hughes K."/>
            <person name="Justo A."/>
            <person name="Karasinski D."/>
            <person name="Kautmanova I."/>
            <person name="Kiss B."/>
            <person name="Kocsube S."/>
            <person name="Kotiranta H."/>
            <person name="LaButti K.M."/>
            <person name="Lechner B.E."/>
            <person name="Liimatainen K."/>
            <person name="Lipzen A."/>
            <person name="Lukacs Z."/>
            <person name="Mihaltcheva S."/>
            <person name="Morgado L.N."/>
            <person name="Niskanen T."/>
            <person name="Noordeloos M.E."/>
            <person name="Ohm R.A."/>
            <person name="Ortiz-Santana B."/>
            <person name="Ovrebo C."/>
            <person name="Racz N."/>
            <person name="Riley R."/>
            <person name="Savchenko A."/>
            <person name="Shiryaev A."/>
            <person name="Soop K."/>
            <person name="Spirin V."/>
            <person name="Szebenyi C."/>
            <person name="Tomsovsky M."/>
            <person name="Tulloss R.E."/>
            <person name="Uehling J."/>
            <person name="Grigoriev I.V."/>
            <person name="Vagvolgyi C."/>
            <person name="Papp T."/>
            <person name="Martin F.M."/>
            <person name="Miettinen O."/>
            <person name="Hibbett D.S."/>
            <person name="Nagy L.G."/>
        </authorList>
    </citation>
    <scope>NUCLEOTIDE SEQUENCE [LARGE SCALE GENOMIC DNA]</scope>
    <source>
        <strain evidence="2 3">CBS 121175</strain>
    </source>
</reference>
<protein>
    <recommendedName>
        <fullName evidence="4">HNH nuclease domain-containing protein</fullName>
    </recommendedName>
</protein>
<keyword evidence="3" id="KW-1185">Reference proteome</keyword>
<dbReference type="EMBL" id="ML210205">
    <property type="protein sequence ID" value="TFK24158.1"/>
    <property type="molecule type" value="Genomic_DNA"/>
</dbReference>
<accession>A0A5C3L7E5</accession>